<keyword evidence="2" id="KW-1185">Reference proteome</keyword>
<proteinExistence type="predicted"/>
<comment type="caution">
    <text evidence="1">The sequence shown here is derived from an EMBL/GenBank/DDBJ whole genome shotgun (WGS) entry which is preliminary data.</text>
</comment>
<gene>
    <name evidence="1" type="ORF">AWE51_14795</name>
</gene>
<evidence type="ECO:0000313" key="1">
    <source>
        <dbReference type="EMBL" id="KZS38846.1"/>
    </source>
</evidence>
<dbReference type="OrthoDB" id="1448289at2"/>
<protein>
    <submittedName>
        <fullName evidence="1">Uncharacterized protein</fullName>
    </submittedName>
</protein>
<dbReference type="AlphaFoldDB" id="A0A162XZ46"/>
<accession>A0A162XZ46</accession>
<sequence length="117" mass="13731">MTKIFIILFLFVASTAYYGQGKRHEKQNAYYVEEATKEFNLDEEQQTKLSNFRMDMVNTYITSTTSFKAGNISQEELKNVTKKASETFHNKLSKLTGKTHKEMQTWLKSMREKLKKT</sequence>
<dbReference type="Proteomes" id="UP000076715">
    <property type="component" value="Unassembled WGS sequence"/>
</dbReference>
<evidence type="ECO:0000313" key="2">
    <source>
        <dbReference type="Proteomes" id="UP000076715"/>
    </source>
</evidence>
<dbReference type="EMBL" id="LQRT01000046">
    <property type="protein sequence ID" value="KZS38846.1"/>
    <property type="molecule type" value="Genomic_DNA"/>
</dbReference>
<reference evidence="1 2" key="1">
    <citation type="submission" date="2016-01" db="EMBL/GenBank/DDBJ databases">
        <title>The draft genome sequence of Aquimarina sp. RZW4-3-2.</title>
        <authorList>
            <person name="Wang Y."/>
        </authorList>
    </citation>
    <scope>NUCLEOTIDE SEQUENCE [LARGE SCALE GENOMIC DNA]</scope>
    <source>
        <strain evidence="1 2">RZW4-3-2</strain>
    </source>
</reference>
<dbReference type="RefSeq" id="WP_066318659.1">
    <property type="nucleotide sequence ID" value="NZ_LQRT01000046.1"/>
</dbReference>
<name>A0A162XZ46_9FLAO</name>
<organism evidence="1 2">
    <name type="scientific">Aquimarina aggregata</name>
    <dbReference type="NCBI Taxonomy" id="1642818"/>
    <lineage>
        <taxon>Bacteria</taxon>
        <taxon>Pseudomonadati</taxon>
        <taxon>Bacteroidota</taxon>
        <taxon>Flavobacteriia</taxon>
        <taxon>Flavobacteriales</taxon>
        <taxon>Flavobacteriaceae</taxon>
        <taxon>Aquimarina</taxon>
    </lineage>
</organism>